<keyword evidence="2" id="KW-1185">Reference proteome</keyword>
<reference evidence="1" key="1">
    <citation type="submission" date="2023-06" db="EMBL/GenBank/DDBJ databases">
        <authorList>
            <consortium name="Lawrence Berkeley National Laboratory"/>
            <person name="Ahrendt S."/>
            <person name="Sahu N."/>
            <person name="Indic B."/>
            <person name="Wong-Bajracharya J."/>
            <person name="Merenyi Z."/>
            <person name="Ke H.-M."/>
            <person name="Monk M."/>
            <person name="Kocsube S."/>
            <person name="Drula E."/>
            <person name="Lipzen A."/>
            <person name="Balint B."/>
            <person name="Henrissat B."/>
            <person name="Andreopoulos B."/>
            <person name="Martin F.M."/>
            <person name="Harder C.B."/>
            <person name="Rigling D."/>
            <person name="Ford K.L."/>
            <person name="Foster G.D."/>
            <person name="Pangilinan J."/>
            <person name="Papanicolaou A."/>
            <person name="Barry K."/>
            <person name="LaButti K."/>
            <person name="Viragh M."/>
            <person name="Koriabine M."/>
            <person name="Yan M."/>
            <person name="Riley R."/>
            <person name="Champramary S."/>
            <person name="Plett K.L."/>
            <person name="Tsai I.J."/>
            <person name="Slot J."/>
            <person name="Sipos G."/>
            <person name="Plett J."/>
            <person name="Nagy L.G."/>
            <person name="Grigoriev I.V."/>
        </authorList>
    </citation>
    <scope>NUCLEOTIDE SEQUENCE</scope>
    <source>
        <strain evidence="1">HWK02</strain>
    </source>
</reference>
<dbReference type="EMBL" id="JAUEPU010000206">
    <property type="protein sequence ID" value="KAK0473532.1"/>
    <property type="molecule type" value="Genomic_DNA"/>
</dbReference>
<protein>
    <submittedName>
        <fullName evidence="1">Uncharacterized protein</fullName>
    </submittedName>
</protein>
<evidence type="ECO:0000313" key="2">
    <source>
        <dbReference type="Proteomes" id="UP001175228"/>
    </source>
</evidence>
<accession>A0AA39TYH9</accession>
<dbReference type="AlphaFoldDB" id="A0AA39TYH9"/>
<proteinExistence type="predicted"/>
<dbReference type="Proteomes" id="UP001175228">
    <property type="component" value="Unassembled WGS sequence"/>
</dbReference>
<sequence length="183" mass="21384">SLVYNHYHSPPEIKIEDGTVKYVFTCKCHGTTHIYAHKDTSITNLKNHAKHCDMKAQNTKLKQPKINEVISSYNYGEFRLLHVEWFTESHHPDMMIKDPGLQRIYCHLNPQVKICFDKMVSCNIKETFEVTKERLKELLREHEGCFHIIFNAWAAPNSHDFLGTVLIWCCNGHIEVVTLDMIE</sequence>
<comment type="caution">
    <text evidence="1">The sequence shown here is derived from an EMBL/GenBank/DDBJ whole genome shotgun (WGS) entry which is preliminary data.</text>
</comment>
<feature type="non-terminal residue" evidence="1">
    <location>
        <position position="1"/>
    </location>
</feature>
<gene>
    <name evidence="1" type="ORF">EDD18DRAFT_1092071</name>
</gene>
<evidence type="ECO:0000313" key="1">
    <source>
        <dbReference type="EMBL" id="KAK0473532.1"/>
    </source>
</evidence>
<name>A0AA39TYH9_9AGAR</name>
<organism evidence="1 2">
    <name type="scientific">Armillaria luteobubalina</name>
    <dbReference type="NCBI Taxonomy" id="153913"/>
    <lineage>
        <taxon>Eukaryota</taxon>
        <taxon>Fungi</taxon>
        <taxon>Dikarya</taxon>
        <taxon>Basidiomycota</taxon>
        <taxon>Agaricomycotina</taxon>
        <taxon>Agaricomycetes</taxon>
        <taxon>Agaricomycetidae</taxon>
        <taxon>Agaricales</taxon>
        <taxon>Marasmiineae</taxon>
        <taxon>Physalacriaceae</taxon>
        <taxon>Armillaria</taxon>
    </lineage>
</organism>